<comment type="caution">
    <text evidence="1">The sequence shown here is derived from an EMBL/GenBank/DDBJ whole genome shotgun (WGS) entry which is preliminary data.</text>
</comment>
<evidence type="ECO:0008006" key="2">
    <source>
        <dbReference type="Google" id="ProtNLM"/>
    </source>
</evidence>
<organism evidence="1">
    <name type="scientific">marine sediment metagenome</name>
    <dbReference type="NCBI Taxonomy" id="412755"/>
    <lineage>
        <taxon>unclassified sequences</taxon>
        <taxon>metagenomes</taxon>
        <taxon>ecological metagenomes</taxon>
    </lineage>
</organism>
<proteinExistence type="predicted"/>
<dbReference type="InterPro" id="IPR027417">
    <property type="entry name" value="P-loop_NTPase"/>
</dbReference>
<reference evidence="1" key="1">
    <citation type="journal article" date="2015" name="Nature">
        <title>Complex archaea that bridge the gap between prokaryotes and eukaryotes.</title>
        <authorList>
            <person name="Spang A."/>
            <person name="Saw J.H."/>
            <person name="Jorgensen S.L."/>
            <person name="Zaremba-Niedzwiedzka K."/>
            <person name="Martijn J."/>
            <person name="Lind A.E."/>
            <person name="van Eijk R."/>
            <person name="Schleper C."/>
            <person name="Guy L."/>
            <person name="Ettema T.J."/>
        </authorList>
    </citation>
    <scope>NUCLEOTIDE SEQUENCE</scope>
</reference>
<dbReference type="EMBL" id="LAZR01034668">
    <property type="protein sequence ID" value="KKL44691.1"/>
    <property type="molecule type" value="Genomic_DNA"/>
</dbReference>
<sequence length="255" mass="28661">MKRAGDIAKDATVKIRSVDTPKIYEYGAPPRKLPVKTLHDLSVKHLRGSHLDRFRELRQAAYEWIKLRPNDPGISFVITGSVGTGKTTIIQNLRASAQTEYLVLDDEGEPLGEPFRSVNSRFYTATDFMALMDPGRRLAGAGSTELLGRKPLYKLFQGIEVIALDDLGTEELSFVPRDLIDLARQNRYREAFDYFYDNGVSVLITSMVPLLHGGHPNQDFVDIIGAASFDRLFERAKGFMFDLTGLPSYRQITSE</sequence>
<dbReference type="AlphaFoldDB" id="A0A0F9CTF0"/>
<dbReference type="Gene3D" id="3.40.50.300">
    <property type="entry name" value="P-loop containing nucleotide triphosphate hydrolases"/>
    <property type="match status" value="1"/>
</dbReference>
<gene>
    <name evidence="1" type="ORF">LCGC14_2363160</name>
</gene>
<dbReference type="SUPFAM" id="SSF52540">
    <property type="entry name" value="P-loop containing nucleoside triphosphate hydrolases"/>
    <property type="match status" value="1"/>
</dbReference>
<evidence type="ECO:0000313" key="1">
    <source>
        <dbReference type="EMBL" id="KKL44691.1"/>
    </source>
</evidence>
<name>A0A0F9CTF0_9ZZZZ</name>
<accession>A0A0F9CTF0</accession>
<protein>
    <recommendedName>
        <fullName evidence="2">AAA+ ATPase domain-containing protein</fullName>
    </recommendedName>
</protein>